<keyword evidence="1" id="KW-0802">TPR repeat</keyword>
<dbReference type="AlphaFoldDB" id="A0A7V1LJI2"/>
<dbReference type="InterPro" id="IPR011990">
    <property type="entry name" value="TPR-like_helical_dom_sf"/>
</dbReference>
<dbReference type="Gene3D" id="1.25.40.10">
    <property type="entry name" value="Tetratricopeptide repeat domain"/>
    <property type="match status" value="1"/>
</dbReference>
<evidence type="ECO:0000256" key="1">
    <source>
        <dbReference type="PROSITE-ProRule" id="PRU00339"/>
    </source>
</evidence>
<protein>
    <submittedName>
        <fullName evidence="2">Tetratricopeptide repeat protein</fullName>
    </submittedName>
</protein>
<dbReference type="PANTHER" id="PTHR44366">
    <property type="entry name" value="UDP-N-ACETYLGLUCOSAMINE--PEPTIDE N-ACETYLGLUCOSAMINYLTRANSFERASE 110 KDA SUBUNIT"/>
    <property type="match status" value="1"/>
</dbReference>
<dbReference type="Pfam" id="PF13181">
    <property type="entry name" value="TPR_8"/>
    <property type="match status" value="1"/>
</dbReference>
<gene>
    <name evidence="2" type="ORF">ENJ10_00440</name>
</gene>
<dbReference type="InterPro" id="IPR019734">
    <property type="entry name" value="TPR_rpt"/>
</dbReference>
<dbReference type="PANTHER" id="PTHR44366:SF1">
    <property type="entry name" value="UDP-N-ACETYLGLUCOSAMINE--PEPTIDE N-ACETYLGLUCOSAMINYLTRANSFERASE 110 KDA SUBUNIT"/>
    <property type="match status" value="1"/>
</dbReference>
<evidence type="ECO:0000313" key="2">
    <source>
        <dbReference type="EMBL" id="HED09130.1"/>
    </source>
</evidence>
<dbReference type="Pfam" id="PF13374">
    <property type="entry name" value="TPR_10"/>
    <property type="match status" value="1"/>
</dbReference>
<dbReference type="InterPro" id="IPR037919">
    <property type="entry name" value="OGT"/>
</dbReference>
<dbReference type="EMBL" id="DRLD01000015">
    <property type="protein sequence ID" value="HED09130.1"/>
    <property type="molecule type" value="Genomic_DNA"/>
</dbReference>
<sequence length="162" mass="19273">MSKTRDKTELARDYFEKGFLLQQGGHLDRAAHFYRRSIEFHPTAQAYTFLGWVYSLKNLFEEAITFCKLAIELDEDYGNPYNDIGAYLIQLRRYEEAVPWLKKALACKSYKNYCYPHVNLGRVYEFKGQWDKAMREYRLALGENERYQPAQQAILQLQARYN</sequence>
<dbReference type="GO" id="GO:0006493">
    <property type="term" value="P:protein O-linked glycosylation"/>
    <property type="evidence" value="ECO:0007669"/>
    <property type="project" value="InterPro"/>
</dbReference>
<reference evidence="2" key="1">
    <citation type="journal article" date="2020" name="mSystems">
        <title>Genome- and Community-Level Interaction Insights into Carbon Utilization and Element Cycling Functions of Hydrothermarchaeota in Hydrothermal Sediment.</title>
        <authorList>
            <person name="Zhou Z."/>
            <person name="Liu Y."/>
            <person name="Xu W."/>
            <person name="Pan J."/>
            <person name="Luo Z.H."/>
            <person name="Li M."/>
        </authorList>
    </citation>
    <scope>NUCLEOTIDE SEQUENCE [LARGE SCALE GENOMIC DNA]</scope>
    <source>
        <strain evidence="2">HyVt-456</strain>
    </source>
</reference>
<dbReference type="Pfam" id="PF13176">
    <property type="entry name" value="TPR_7"/>
    <property type="match status" value="1"/>
</dbReference>
<name>A0A7V1LJI2_CALAY</name>
<dbReference type="PROSITE" id="PS50005">
    <property type="entry name" value="TPR"/>
    <property type="match status" value="1"/>
</dbReference>
<dbReference type="SMART" id="SM00028">
    <property type="entry name" value="TPR"/>
    <property type="match status" value="4"/>
</dbReference>
<dbReference type="Proteomes" id="UP000886005">
    <property type="component" value="Unassembled WGS sequence"/>
</dbReference>
<proteinExistence type="predicted"/>
<feature type="repeat" description="TPR" evidence="1">
    <location>
        <begin position="11"/>
        <end position="44"/>
    </location>
</feature>
<accession>A0A7V1LJI2</accession>
<comment type="caution">
    <text evidence="2">The sequence shown here is derived from an EMBL/GenBank/DDBJ whole genome shotgun (WGS) entry which is preliminary data.</text>
</comment>
<dbReference type="GO" id="GO:0097363">
    <property type="term" value="F:protein O-acetylglucosaminyltransferase activity"/>
    <property type="evidence" value="ECO:0007669"/>
    <property type="project" value="TreeGrafter"/>
</dbReference>
<dbReference type="SUPFAM" id="SSF48452">
    <property type="entry name" value="TPR-like"/>
    <property type="match status" value="1"/>
</dbReference>
<organism evidence="2">
    <name type="scientific">Caldithrix abyssi</name>
    <dbReference type="NCBI Taxonomy" id="187145"/>
    <lineage>
        <taxon>Bacteria</taxon>
        <taxon>Pseudomonadati</taxon>
        <taxon>Calditrichota</taxon>
        <taxon>Calditrichia</taxon>
        <taxon>Calditrichales</taxon>
        <taxon>Calditrichaceae</taxon>
        <taxon>Caldithrix</taxon>
    </lineage>
</organism>